<comment type="subcellular location">
    <subcellularLocation>
        <location evidence="2">Cell membrane</location>
        <topology evidence="2">Multi-pass membrane protein</topology>
    </subcellularLocation>
</comment>
<dbReference type="EMBL" id="DVLT01000049">
    <property type="protein sequence ID" value="HIU03227.1"/>
    <property type="molecule type" value="Genomic_DNA"/>
</dbReference>
<evidence type="ECO:0000256" key="10">
    <source>
        <dbReference type="ARBA" id="ARBA00023136"/>
    </source>
</evidence>
<dbReference type="InterPro" id="IPR005467">
    <property type="entry name" value="His_kinase_dom"/>
</dbReference>
<dbReference type="PANTHER" id="PTHR45453:SF2">
    <property type="entry name" value="HISTIDINE KINASE"/>
    <property type="match status" value="1"/>
</dbReference>
<dbReference type="GO" id="GO:0016036">
    <property type="term" value="P:cellular response to phosphate starvation"/>
    <property type="evidence" value="ECO:0007669"/>
    <property type="project" value="TreeGrafter"/>
</dbReference>
<keyword evidence="10 11" id="KW-0472">Membrane</keyword>
<evidence type="ECO:0000259" key="12">
    <source>
        <dbReference type="PROSITE" id="PS50109"/>
    </source>
</evidence>
<accession>A0A9D1KXA3</accession>
<dbReference type="Pfam" id="PF02518">
    <property type="entry name" value="HATPase_c"/>
    <property type="match status" value="1"/>
</dbReference>
<dbReference type="GO" id="GO:0000155">
    <property type="term" value="F:phosphorelay sensor kinase activity"/>
    <property type="evidence" value="ECO:0007669"/>
    <property type="project" value="TreeGrafter"/>
</dbReference>
<reference evidence="13" key="2">
    <citation type="journal article" date="2021" name="PeerJ">
        <title>Extensive microbial diversity within the chicken gut microbiome revealed by metagenomics and culture.</title>
        <authorList>
            <person name="Gilroy R."/>
            <person name="Ravi A."/>
            <person name="Getino M."/>
            <person name="Pursley I."/>
            <person name="Horton D.L."/>
            <person name="Alikhan N.F."/>
            <person name="Baker D."/>
            <person name="Gharbi K."/>
            <person name="Hall N."/>
            <person name="Watson M."/>
            <person name="Adriaenssens E.M."/>
            <person name="Foster-Nyarko E."/>
            <person name="Jarju S."/>
            <person name="Secka A."/>
            <person name="Antonio M."/>
            <person name="Oren A."/>
            <person name="Chaudhuri R.R."/>
            <person name="La Ragione R."/>
            <person name="Hildebrand F."/>
            <person name="Pallen M.J."/>
        </authorList>
    </citation>
    <scope>NUCLEOTIDE SEQUENCE</scope>
    <source>
        <strain evidence="13">CHK187-14744</strain>
    </source>
</reference>
<keyword evidence="4" id="KW-1003">Cell membrane</keyword>
<dbReference type="AlphaFoldDB" id="A0A9D1KXA3"/>
<feature type="transmembrane region" description="Helical" evidence="11">
    <location>
        <begin position="20"/>
        <end position="38"/>
    </location>
</feature>
<comment type="catalytic activity">
    <reaction evidence="1">
        <text>ATP + protein L-histidine = ADP + protein N-phospho-L-histidine.</text>
        <dbReference type="EC" id="2.7.13.3"/>
    </reaction>
</comment>
<evidence type="ECO:0000256" key="5">
    <source>
        <dbReference type="ARBA" id="ARBA00022679"/>
    </source>
</evidence>
<dbReference type="GO" id="GO:0004721">
    <property type="term" value="F:phosphoprotein phosphatase activity"/>
    <property type="evidence" value="ECO:0007669"/>
    <property type="project" value="TreeGrafter"/>
</dbReference>
<dbReference type="PRINTS" id="PR00344">
    <property type="entry name" value="BCTRLSENSOR"/>
</dbReference>
<dbReference type="EC" id="2.7.13.3" evidence="3"/>
<evidence type="ECO:0000313" key="14">
    <source>
        <dbReference type="Proteomes" id="UP000824164"/>
    </source>
</evidence>
<dbReference type="PROSITE" id="PS50109">
    <property type="entry name" value="HIS_KIN"/>
    <property type="match status" value="1"/>
</dbReference>
<evidence type="ECO:0000256" key="1">
    <source>
        <dbReference type="ARBA" id="ARBA00000085"/>
    </source>
</evidence>
<keyword evidence="5" id="KW-0808">Transferase</keyword>
<dbReference type="InterPro" id="IPR003594">
    <property type="entry name" value="HATPase_dom"/>
</dbReference>
<dbReference type="InterPro" id="IPR036890">
    <property type="entry name" value="HATPase_C_sf"/>
</dbReference>
<feature type="domain" description="Histidine kinase" evidence="12">
    <location>
        <begin position="128"/>
        <end position="329"/>
    </location>
</feature>
<evidence type="ECO:0000256" key="6">
    <source>
        <dbReference type="ARBA" id="ARBA00022692"/>
    </source>
</evidence>
<dbReference type="InterPro" id="IPR004358">
    <property type="entry name" value="Sig_transdc_His_kin-like_C"/>
</dbReference>
<evidence type="ECO:0000256" key="8">
    <source>
        <dbReference type="ARBA" id="ARBA00022989"/>
    </source>
</evidence>
<evidence type="ECO:0000256" key="9">
    <source>
        <dbReference type="ARBA" id="ARBA00023012"/>
    </source>
</evidence>
<dbReference type="InterPro" id="IPR050351">
    <property type="entry name" value="BphY/WalK/GraS-like"/>
</dbReference>
<dbReference type="Proteomes" id="UP000824164">
    <property type="component" value="Unassembled WGS sequence"/>
</dbReference>
<protein>
    <recommendedName>
        <fullName evidence="3">histidine kinase</fullName>
        <ecNumber evidence="3">2.7.13.3</ecNumber>
    </recommendedName>
</protein>
<organism evidence="13 14">
    <name type="scientific">Candidatus Onthocola gallistercoris</name>
    <dbReference type="NCBI Taxonomy" id="2840876"/>
    <lineage>
        <taxon>Bacteria</taxon>
        <taxon>Bacillati</taxon>
        <taxon>Bacillota</taxon>
        <taxon>Bacilli</taxon>
        <taxon>Candidatus Onthocola</taxon>
    </lineage>
</organism>
<evidence type="ECO:0000256" key="4">
    <source>
        <dbReference type="ARBA" id="ARBA00022475"/>
    </source>
</evidence>
<keyword evidence="7 13" id="KW-0418">Kinase</keyword>
<sequence length="334" mass="38014">MKDILKLFGHYCLEHLQCGILFGLFSLTFFLLSFLYHIPVEPALYAACLGFAAAVLCMIWDFRKQAAKHHILDALGRSGLITVDDLPEPSNLIETDYTRLLDYFIRLHEEDMAASQNSQKDLLDYFTMWAHQIKTPIAAMHLILQSEEDLPRGELTDELFKIEQYADMVLSYLRMGSDSTDYLIARYPLQDIVLQAVRKFAPQFIRKKIRLEVGDMDCTIVTDEKWLCFVIEQLLSNALKYTSKGSISIYLQEPKLLVIEDTGIGIAPEDLPRLGQKGFTGYNGRKDKKSTGIGLYLCRQILSRLSHTLTIESVQGKGTRALIDLDTVNLHPQD</sequence>
<evidence type="ECO:0000256" key="2">
    <source>
        <dbReference type="ARBA" id="ARBA00004651"/>
    </source>
</evidence>
<comment type="caution">
    <text evidence="13">The sequence shown here is derived from an EMBL/GenBank/DDBJ whole genome shotgun (WGS) entry which is preliminary data.</text>
</comment>
<evidence type="ECO:0000256" key="11">
    <source>
        <dbReference type="SAM" id="Phobius"/>
    </source>
</evidence>
<evidence type="ECO:0000256" key="3">
    <source>
        <dbReference type="ARBA" id="ARBA00012438"/>
    </source>
</evidence>
<keyword evidence="8 11" id="KW-1133">Transmembrane helix</keyword>
<name>A0A9D1KXA3_9FIRM</name>
<evidence type="ECO:0000256" key="7">
    <source>
        <dbReference type="ARBA" id="ARBA00022777"/>
    </source>
</evidence>
<reference evidence="13" key="1">
    <citation type="submission" date="2020-10" db="EMBL/GenBank/DDBJ databases">
        <authorList>
            <person name="Gilroy R."/>
        </authorList>
    </citation>
    <scope>NUCLEOTIDE SEQUENCE</scope>
    <source>
        <strain evidence="13">CHK187-14744</strain>
    </source>
</reference>
<gene>
    <name evidence="13" type="ORF">IAB63_08255</name>
</gene>
<keyword evidence="9" id="KW-0902">Two-component regulatory system</keyword>
<dbReference type="PANTHER" id="PTHR45453">
    <property type="entry name" value="PHOSPHATE REGULON SENSOR PROTEIN PHOR"/>
    <property type="match status" value="1"/>
</dbReference>
<dbReference type="GO" id="GO:0005886">
    <property type="term" value="C:plasma membrane"/>
    <property type="evidence" value="ECO:0007669"/>
    <property type="project" value="UniProtKB-SubCell"/>
</dbReference>
<feature type="transmembrane region" description="Helical" evidence="11">
    <location>
        <begin position="44"/>
        <end position="62"/>
    </location>
</feature>
<dbReference type="SUPFAM" id="SSF55874">
    <property type="entry name" value="ATPase domain of HSP90 chaperone/DNA topoisomerase II/histidine kinase"/>
    <property type="match status" value="1"/>
</dbReference>
<dbReference type="SMART" id="SM00387">
    <property type="entry name" value="HATPase_c"/>
    <property type="match status" value="1"/>
</dbReference>
<evidence type="ECO:0000313" key="13">
    <source>
        <dbReference type="EMBL" id="HIU03227.1"/>
    </source>
</evidence>
<proteinExistence type="predicted"/>
<dbReference type="Gene3D" id="3.30.565.10">
    <property type="entry name" value="Histidine kinase-like ATPase, C-terminal domain"/>
    <property type="match status" value="1"/>
</dbReference>
<keyword evidence="6 11" id="KW-0812">Transmembrane</keyword>